<sequence>MKPSEFSYPDSDQSAGPLFRQAVVPATSLAAGRAVRPRLKNSHGGVILVALDMGPAGKTAIGRLCGLTDQQVIRRMRDLERDGLVCRTGREVLSAANLRETEWRLV</sequence>
<dbReference type="InterPro" id="IPR036388">
    <property type="entry name" value="WH-like_DNA-bd_sf"/>
</dbReference>
<reference evidence="1" key="1">
    <citation type="submission" date="2020-05" db="EMBL/GenBank/DDBJ databases">
        <authorList>
            <person name="Chiriac C."/>
            <person name="Salcher M."/>
            <person name="Ghai R."/>
            <person name="Kavagutti S V."/>
        </authorList>
    </citation>
    <scope>NUCLEOTIDE SEQUENCE</scope>
</reference>
<organism evidence="1">
    <name type="scientific">uncultured Caudovirales phage</name>
    <dbReference type="NCBI Taxonomy" id="2100421"/>
    <lineage>
        <taxon>Viruses</taxon>
        <taxon>Duplodnaviria</taxon>
        <taxon>Heunggongvirae</taxon>
        <taxon>Uroviricota</taxon>
        <taxon>Caudoviricetes</taxon>
        <taxon>Peduoviridae</taxon>
        <taxon>Maltschvirus</taxon>
        <taxon>Maltschvirus maltsch</taxon>
    </lineage>
</organism>
<gene>
    <name evidence="1" type="ORF">UFOVP1124_41</name>
</gene>
<dbReference type="Gene3D" id="1.10.10.10">
    <property type="entry name" value="Winged helix-like DNA-binding domain superfamily/Winged helix DNA-binding domain"/>
    <property type="match status" value="1"/>
</dbReference>
<proteinExistence type="predicted"/>
<protein>
    <submittedName>
        <fullName evidence="1">Uncharacterized protein</fullName>
    </submittedName>
</protein>
<dbReference type="EMBL" id="LR797064">
    <property type="protein sequence ID" value="CAB4184826.1"/>
    <property type="molecule type" value="Genomic_DNA"/>
</dbReference>
<dbReference type="InterPro" id="IPR036390">
    <property type="entry name" value="WH_DNA-bd_sf"/>
</dbReference>
<name>A0A6J5QQH7_9CAUD</name>
<evidence type="ECO:0000313" key="1">
    <source>
        <dbReference type="EMBL" id="CAB4184826.1"/>
    </source>
</evidence>
<accession>A0A6J5QQH7</accession>
<dbReference type="SUPFAM" id="SSF46785">
    <property type="entry name" value="Winged helix' DNA-binding domain"/>
    <property type="match status" value="1"/>
</dbReference>